<protein>
    <recommendedName>
        <fullName evidence="1">HTH-type transcriptional regulator AraC-type N-terminal domain-containing protein</fullName>
    </recommendedName>
</protein>
<keyword evidence="3" id="KW-1185">Reference proteome</keyword>
<dbReference type="InterPro" id="IPR032687">
    <property type="entry name" value="AraC-type_N"/>
</dbReference>
<dbReference type="EMBL" id="NMPM01000044">
    <property type="protein sequence ID" value="PAV25903.1"/>
    <property type="molecule type" value="Genomic_DNA"/>
</dbReference>
<feature type="domain" description="HTH-type transcriptional regulator AraC-type N-terminal" evidence="1">
    <location>
        <begin position="37"/>
        <end position="153"/>
    </location>
</feature>
<gene>
    <name evidence="2" type="ORF">CF392_08485</name>
</gene>
<comment type="caution">
    <text evidence="2">The sequence shown here is derived from an EMBL/GenBank/DDBJ whole genome shotgun (WGS) entry which is preliminary data.</text>
</comment>
<dbReference type="RefSeq" id="WP_211276949.1">
    <property type="nucleotide sequence ID" value="NZ_NMPM01000044.1"/>
</dbReference>
<evidence type="ECO:0000313" key="2">
    <source>
        <dbReference type="EMBL" id="PAV25903.1"/>
    </source>
</evidence>
<proteinExistence type="predicted"/>
<accession>A0A2A2I4E3</accession>
<sequence length="161" mass="17146">MTAEKRQITGSVAGPYAEHLINTAIRLGVSKACLQAATELQLSQLPAAISATDYLQLLNAADSAHPGIGVAVGNAVSPGAYPTLGLTLLSCETLAQTLEQVILFESLVHDLGTTRLETEGEQIALIWQPNPAYFPELHRDACRPVVESVLAGIKTSWIQSR</sequence>
<evidence type="ECO:0000259" key="1">
    <source>
        <dbReference type="Pfam" id="PF12625"/>
    </source>
</evidence>
<evidence type="ECO:0000313" key="3">
    <source>
        <dbReference type="Proteomes" id="UP000218332"/>
    </source>
</evidence>
<dbReference type="AlphaFoldDB" id="A0A2A2I4E3"/>
<dbReference type="Proteomes" id="UP000218332">
    <property type="component" value="Unassembled WGS sequence"/>
</dbReference>
<organism evidence="2 3">
    <name type="scientific">Tamilnaduibacter salinus</name>
    <dbReference type="NCBI Taxonomy" id="1484056"/>
    <lineage>
        <taxon>Bacteria</taxon>
        <taxon>Pseudomonadati</taxon>
        <taxon>Pseudomonadota</taxon>
        <taxon>Gammaproteobacteria</taxon>
        <taxon>Pseudomonadales</taxon>
        <taxon>Marinobacteraceae</taxon>
        <taxon>Tamilnaduibacter</taxon>
    </lineage>
</organism>
<dbReference type="Pfam" id="PF12625">
    <property type="entry name" value="Arabinose_bd"/>
    <property type="match status" value="1"/>
</dbReference>
<feature type="non-terminal residue" evidence="2">
    <location>
        <position position="161"/>
    </location>
</feature>
<name>A0A2A2I4E3_9GAMM</name>
<reference evidence="2 3" key="1">
    <citation type="submission" date="2017-07" db="EMBL/GenBank/DDBJ databases">
        <title>Tamlnaduibacter salinus (Mi-7) genome sequencing.</title>
        <authorList>
            <person name="Verma A."/>
            <person name="Krishnamurthi S."/>
        </authorList>
    </citation>
    <scope>NUCLEOTIDE SEQUENCE [LARGE SCALE GENOMIC DNA]</scope>
    <source>
        <strain evidence="2 3">Mi-7</strain>
    </source>
</reference>